<evidence type="ECO:0000256" key="1">
    <source>
        <dbReference type="ARBA" id="ARBA00008791"/>
    </source>
</evidence>
<evidence type="ECO:0000313" key="4">
    <source>
        <dbReference type="EMBL" id="GAA4241448.1"/>
    </source>
</evidence>
<dbReference type="CDD" id="cd00293">
    <property type="entry name" value="USP-like"/>
    <property type="match status" value="1"/>
</dbReference>
<feature type="coiled-coil region" evidence="2">
    <location>
        <begin position="51"/>
        <end position="78"/>
    </location>
</feature>
<feature type="domain" description="UspA" evidence="3">
    <location>
        <begin position="2"/>
        <end position="143"/>
    </location>
</feature>
<comment type="caution">
    <text evidence="4">The sequence shown here is derived from an EMBL/GenBank/DDBJ whole genome shotgun (WGS) entry which is preliminary data.</text>
</comment>
<comment type="similarity">
    <text evidence="1">Belongs to the universal stress protein A family.</text>
</comment>
<dbReference type="Pfam" id="PF00582">
    <property type="entry name" value="Usp"/>
    <property type="match status" value="1"/>
</dbReference>
<dbReference type="PANTHER" id="PTHR46268">
    <property type="entry name" value="STRESS RESPONSE PROTEIN NHAX"/>
    <property type="match status" value="1"/>
</dbReference>
<name>A0ABP8CNU2_9FLAO</name>
<sequence>MKKNILLPTDFSENAWSAAIYALKLYQNLDCKFYFLNSYKMKVSTMSSFSNKLLETVSSQAKDELKEIKNKAENYNTNTNHEFEIIISSGDLYDAIDASIEKYNIDLIVMGTKGATGAKELFLGSNTVNIIKKVKKAPVLIVPDRYDFVEPKQLAFPTDFNRFYGDELSPLKVMSERYNSKIRIIHINEQEKLTDVQNSNLSHLKSYFKADTYSLHWKPGYTKKTQAIYDFIKEEDINILVMINYEHSFIENIVNEPVIKNLGYQLTIPFLVIPCTSC</sequence>
<evidence type="ECO:0000259" key="3">
    <source>
        <dbReference type="Pfam" id="PF00582"/>
    </source>
</evidence>
<dbReference type="InterPro" id="IPR006015">
    <property type="entry name" value="Universal_stress_UspA"/>
</dbReference>
<organism evidence="4 5">
    <name type="scientific">Winogradskyella damuponensis</name>
    <dbReference type="NCBI Taxonomy" id="943939"/>
    <lineage>
        <taxon>Bacteria</taxon>
        <taxon>Pseudomonadati</taxon>
        <taxon>Bacteroidota</taxon>
        <taxon>Flavobacteriia</taxon>
        <taxon>Flavobacteriales</taxon>
        <taxon>Flavobacteriaceae</taxon>
        <taxon>Winogradskyella</taxon>
    </lineage>
</organism>
<gene>
    <name evidence="4" type="ORF">GCM10022292_07910</name>
</gene>
<dbReference type="PANTHER" id="PTHR46268:SF6">
    <property type="entry name" value="UNIVERSAL STRESS PROTEIN UP12"/>
    <property type="match status" value="1"/>
</dbReference>
<reference evidence="5" key="1">
    <citation type="journal article" date="2019" name="Int. J. Syst. Evol. Microbiol.">
        <title>The Global Catalogue of Microorganisms (GCM) 10K type strain sequencing project: providing services to taxonomists for standard genome sequencing and annotation.</title>
        <authorList>
            <consortium name="The Broad Institute Genomics Platform"/>
            <consortium name="The Broad Institute Genome Sequencing Center for Infectious Disease"/>
            <person name="Wu L."/>
            <person name="Ma J."/>
        </authorList>
    </citation>
    <scope>NUCLEOTIDE SEQUENCE [LARGE SCALE GENOMIC DNA]</scope>
    <source>
        <strain evidence="5">JCM 17633</strain>
    </source>
</reference>
<accession>A0ABP8CNU2</accession>
<dbReference type="RefSeq" id="WP_344712757.1">
    <property type="nucleotide sequence ID" value="NZ_BAABCB010000006.1"/>
</dbReference>
<evidence type="ECO:0000256" key="2">
    <source>
        <dbReference type="SAM" id="Coils"/>
    </source>
</evidence>
<dbReference type="SUPFAM" id="SSF52402">
    <property type="entry name" value="Adenine nucleotide alpha hydrolases-like"/>
    <property type="match status" value="2"/>
</dbReference>
<dbReference type="Proteomes" id="UP001501682">
    <property type="component" value="Unassembled WGS sequence"/>
</dbReference>
<protein>
    <submittedName>
        <fullName evidence="4">Universal stress protein</fullName>
    </submittedName>
</protein>
<dbReference type="Gene3D" id="3.40.50.12370">
    <property type="match status" value="1"/>
</dbReference>
<keyword evidence="2" id="KW-0175">Coiled coil</keyword>
<proteinExistence type="inferred from homology"/>
<keyword evidence="5" id="KW-1185">Reference proteome</keyword>
<evidence type="ECO:0000313" key="5">
    <source>
        <dbReference type="Proteomes" id="UP001501682"/>
    </source>
</evidence>
<dbReference type="EMBL" id="BAABCB010000006">
    <property type="protein sequence ID" value="GAA4241448.1"/>
    <property type="molecule type" value="Genomic_DNA"/>
</dbReference>
<dbReference type="PRINTS" id="PR01438">
    <property type="entry name" value="UNVRSLSTRESS"/>
</dbReference>
<dbReference type="InterPro" id="IPR006016">
    <property type="entry name" value="UspA"/>
</dbReference>